<dbReference type="Proteomes" id="UP000010087">
    <property type="component" value="Chromosome 2"/>
</dbReference>
<protein>
    <submittedName>
        <fullName evidence="1">Uncharacterized protein</fullName>
    </submittedName>
</protein>
<dbReference type="AlphaFoldDB" id="A0A0H3HQ88"/>
<dbReference type="EMBL" id="CP002834">
    <property type="protein sequence ID" value="AFI68419.1"/>
    <property type="molecule type" value="Genomic_DNA"/>
</dbReference>
<accession>A0A0H3HQ88</accession>
<evidence type="ECO:0000313" key="2">
    <source>
        <dbReference type="Proteomes" id="UP000010087"/>
    </source>
</evidence>
<evidence type="ECO:0000313" key="1">
    <source>
        <dbReference type="EMBL" id="AFI68419.1"/>
    </source>
</evidence>
<dbReference type="KEGG" id="bpz:BP1026B_II0137"/>
<proteinExistence type="predicted"/>
<sequence length="45" mass="5317">MHPHAIWQTCQNSIIYRHYRISAHTLFIDFEEAHLTNIPLASPSR</sequence>
<name>A0A0H3HQ88_BURP2</name>
<reference evidence="1 2" key="1">
    <citation type="journal article" date="2012" name="PLoS ONE">
        <title>Evolution of Burkholderia pseudomallei in recurrent melioidosis.</title>
        <authorList>
            <person name="Hayden H.S."/>
            <person name="Lim R."/>
            <person name="Brittnacher M.J."/>
            <person name="Sims E.H."/>
            <person name="Ramage E.R."/>
            <person name="Fong C."/>
            <person name="Wu Z."/>
            <person name="Crist E."/>
            <person name="Chang J."/>
            <person name="Zhou Y."/>
            <person name="Radey M."/>
            <person name="Rohmer L."/>
            <person name="Haugen E."/>
            <person name="Gillett W."/>
            <person name="Wuthiekanun V."/>
            <person name="Peacock S.J."/>
            <person name="Kaul R."/>
            <person name="Miller S.I."/>
            <person name="Manoil C."/>
            <person name="Jacobs M.A."/>
        </authorList>
    </citation>
    <scope>NUCLEOTIDE SEQUENCE [LARGE SCALE GENOMIC DNA]</scope>
    <source>
        <strain evidence="1 2">1026b</strain>
    </source>
</reference>
<organism evidence="1 2">
    <name type="scientific">Burkholderia pseudomallei (strain 1026b)</name>
    <dbReference type="NCBI Taxonomy" id="884204"/>
    <lineage>
        <taxon>Bacteria</taxon>
        <taxon>Pseudomonadati</taxon>
        <taxon>Pseudomonadota</taxon>
        <taxon>Betaproteobacteria</taxon>
        <taxon>Burkholderiales</taxon>
        <taxon>Burkholderiaceae</taxon>
        <taxon>Burkholderia</taxon>
        <taxon>pseudomallei group</taxon>
    </lineage>
</organism>
<gene>
    <name evidence="1" type="ordered locus">BP1026B_II0137</name>
</gene>